<accession>A0A1A8HCX5</accession>
<name>A0A1A8HCX5_9TELE</name>
<dbReference type="EMBL" id="HAEC01013834">
    <property type="protein sequence ID" value="SBQ82051.1"/>
    <property type="molecule type" value="Transcribed_RNA"/>
</dbReference>
<proteinExistence type="predicted"/>
<dbReference type="GO" id="GO:0005840">
    <property type="term" value="C:ribosome"/>
    <property type="evidence" value="ECO:0007669"/>
    <property type="project" value="UniProtKB-KW"/>
</dbReference>
<organism evidence="1">
    <name type="scientific">Nothobranchius korthausae</name>
    <dbReference type="NCBI Taxonomy" id="1143690"/>
    <lineage>
        <taxon>Eukaryota</taxon>
        <taxon>Metazoa</taxon>
        <taxon>Chordata</taxon>
        <taxon>Craniata</taxon>
        <taxon>Vertebrata</taxon>
        <taxon>Euteleostomi</taxon>
        <taxon>Actinopterygii</taxon>
        <taxon>Neopterygii</taxon>
        <taxon>Teleostei</taxon>
        <taxon>Neoteleostei</taxon>
        <taxon>Acanthomorphata</taxon>
        <taxon>Ovalentaria</taxon>
        <taxon>Atherinomorphae</taxon>
        <taxon>Cyprinodontiformes</taxon>
        <taxon>Nothobranchiidae</taxon>
        <taxon>Nothobranchius</taxon>
    </lineage>
</organism>
<keyword evidence="1" id="KW-0689">Ribosomal protein</keyword>
<evidence type="ECO:0000313" key="1">
    <source>
        <dbReference type="EMBL" id="SBQ82051.1"/>
    </source>
</evidence>
<sequence>MRPFRQRLFPRQHATRERLVAPISRGGKEEAQEETSRPESQLLLHGCQMSRMLQDHDGVQPRSDSGAVRWLLHSPVSAHWRQSTSHRGVLIQEEAALVVVLEAERGEGMDRLISASPAFETTAEPAVRFETRPDDSTGHKLFMLDWLLL</sequence>
<protein>
    <submittedName>
        <fullName evidence="1">40S ribosomal protein S27</fullName>
    </submittedName>
</protein>
<keyword evidence="1" id="KW-0687">Ribonucleoprotein</keyword>
<reference evidence="1" key="1">
    <citation type="submission" date="2016-05" db="EMBL/GenBank/DDBJ databases">
        <authorList>
            <person name="Lavstsen T."/>
            <person name="Jespersen J.S."/>
        </authorList>
    </citation>
    <scope>NUCLEOTIDE SEQUENCE</scope>
    <source>
        <tissue evidence="1">Brain</tissue>
    </source>
</reference>
<dbReference type="AlphaFoldDB" id="A0A1A8HCX5"/>
<gene>
    <name evidence="1" type="primary">rps27</name>
</gene>
<reference evidence="1" key="2">
    <citation type="submission" date="2016-06" db="EMBL/GenBank/DDBJ databases">
        <title>The genome of a short-lived fish provides insights into sex chromosome evolution and the genetic control of aging.</title>
        <authorList>
            <person name="Reichwald K."/>
            <person name="Felder M."/>
            <person name="Petzold A."/>
            <person name="Koch P."/>
            <person name="Groth M."/>
            <person name="Platzer M."/>
        </authorList>
    </citation>
    <scope>NUCLEOTIDE SEQUENCE</scope>
    <source>
        <tissue evidence="1">Brain</tissue>
    </source>
</reference>